<keyword evidence="3 10" id="KW-0812">Transmembrane</keyword>
<feature type="domain" description="Ricin B lectin" evidence="11">
    <location>
        <begin position="519"/>
        <end position="641"/>
    </location>
</feature>
<dbReference type="CDD" id="cd02510">
    <property type="entry name" value="pp-GalNAc-T"/>
    <property type="match status" value="1"/>
</dbReference>
<dbReference type="SMART" id="SM00458">
    <property type="entry name" value="RICIN"/>
    <property type="match status" value="1"/>
</dbReference>
<evidence type="ECO:0000256" key="8">
    <source>
        <dbReference type="ARBA" id="ARBA00023136"/>
    </source>
</evidence>
<keyword evidence="10" id="KW-0464">Manganese</keyword>
<keyword evidence="10" id="KW-0808">Transferase</keyword>
<sequence>MFTLRYRSFCLGMILTSFTWFLIIYMYSDLAYTKSPNIPSSRHLFRKRLKPRYENFHQDLNSKNGKDKNSPGVYEYSGLNIPVKEDNMINNDDSRDEKQFRNASYLGALGRNAGALPSTDLLGLGVIRNPQDQRLKDEGDRHHAFNLLISSRLGYHRDIPDTRHSLCKLQSYSSSLPTASVIICFYNEALSTLLRTVHSILDRTPSVLLHEIIVLDDSSRDVMLKKDLTKYVEANLPLKVKLLKTPEREGLIRARMYGAHQATGDVLVFLDSHCEVNRNWLEPLLERVYKNRTTVVCPVIDIINADTFEYTASPVVRGGFNWGLHFKWDPLPHHQLRNKEDFIKPIESPTMAGGLFAMDRKYFHDLGEYDGGMDIWGGENLEISFRIWMCGGRLEIIPCSRVGHVFRRRRPYGSPFGEDTLTRNSLRVAHVWMDKYKEYYFQTRGDVRDKDYGDITERKKLREKLRCKSFDWYLKNVYPDLGPPPPPKTDKEKLNHVKQKTHKIGKFIGKKRTKPRTISQYQIQLTGTNFCIESEEDLTTKGSLLILQKCVRTKRQIWHETEKNDLRLAELLCLDAKERYPRLAKCHEMGGTQDWRHSSDLNTPFYNMAAGLCLGVKEENSGEHLIMEICEIQNVKKWNLLFHR</sequence>
<dbReference type="EC" id="2.4.1.-" evidence="10"/>
<evidence type="ECO:0000313" key="13">
    <source>
        <dbReference type="RefSeq" id="XP_013788499.1"/>
    </source>
</evidence>
<keyword evidence="5" id="KW-0735">Signal-anchor</keyword>
<dbReference type="InterPro" id="IPR029044">
    <property type="entry name" value="Nucleotide-diphossugar_trans"/>
</dbReference>
<dbReference type="Pfam" id="PF00535">
    <property type="entry name" value="Glycos_transf_2"/>
    <property type="match status" value="1"/>
</dbReference>
<dbReference type="Proteomes" id="UP000694941">
    <property type="component" value="Unplaced"/>
</dbReference>
<keyword evidence="10" id="KW-0328">Glycosyltransferase</keyword>
<organism evidence="12 13">
    <name type="scientific">Limulus polyphemus</name>
    <name type="common">Atlantic horseshoe crab</name>
    <dbReference type="NCBI Taxonomy" id="6850"/>
    <lineage>
        <taxon>Eukaryota</taxon>
        <taxon>Metazoa</taxon>
        <taxon>Ecdysozoa</taxon>
        <taxon>Arthropoda</taxon>
        <taxon>Chelicerata</taxon>
        <taxon>Merostomata</taxon>
        <taxon>Xiphosura</taxon>
        <taxon>Limulidae</taxon>
        <taxon>Limulus</taxon>
    </lineage>
</organism>
<evidence type="ECO:0000256" key="1">
    <source>
        <dbReference type="ARBA" id="ARBA00004323"/>
    </source>
</evidence>
<dbReference type="GeneID" id="106472401"/>
<dbReference type="PANTHER" id="PTHR11675:SF63">
    <property type="entry name" value="POLYPEPTIDE N-ACETYLGALACTOSAMINYLTRANSFERASE"/>
    <property type="match status" value="1"/>
</dbReference>
<dbReference type="PANTHER" id="PTHR11675">
    <property type="entry name" value="N-ACETYLGALACTOSAMINYLTRANSFERASE"/>
    <property type="match status" value="1"/>
</dbReference>
<feature type="transmembrane region" description="Helical" evidence="10">
    <location>
        <begin position="9"/>
        <end position="27"/>
    </location>
</feature>
<dbReference type="Pfam" id="PF00652">
    <property type="entry name" value="Ricin_B_lectin"/>
    <property type="match status" value="1"/>
</dbReference>
<evidence type="ECO:0000256" key="7">
    <source>
        <dbReference type="ARBA" id="ARBA00023034"/>
    </source>
</evidence>
<evidence type="ECO:0000256" key="9">
    <source>
        <dbReference type="ARBA" id="ARBA00023157"/>
    </source>
</evidence>
<comment type="cofactor">
    <cofactor evidence="10">
        <name>Mn(2+)</name>
        <dbReference type="ChEBI" id="CHEBI:29035"/>
    </cofactor>
</comment>
<reference evidence="13" key="1">
    <citation type="submission" date="2025-08" db="UniProtKB">
        <authorList>
            <consortium name="RefSeq"/>
        </authorList>
    </citation>
    <scope>IDENTIFICATION</scope>
    <source>
        <tissue evidence="13">Muscle</tissue>
    </source>
</reference>
<evidence type="ECO:0000256" key="3">
    <source>
        <dbReference type="ARBA" id="ARBA00022692"/>
    </source>
</evidence>
<accession>A0ABM1BTS3</accession>
<proteinExistence type="inferred from homology"/>
<comment type="similarity">
    <text evidence="2 10">Belongs to the glycosyltransferase 2 family. GalNAc-T subfamily.</text>
</comment>
<dbReference type="InterPro" id="IPR001173">
    <property type="entry name" value="Glyco_trans_2-like"/>
</dbReference>
<dbReference type="CDD" id="cd23440">
    <property type="entry name" value="beta-trefoil_Ricin_GALNT11"/>
    <property type="match status" value="1"/>
</dbReference>
<evidence type="ECO:0000259" key="11">
    <source>
        <dbReference type="SMART" id="SM00458"/>
    </source>
</evidence>
<dbReference type="InterPro" id="IPR045885">
    <property type="entry name" value="GalNAc-T"/>
</dbReference>
<gene>
    <name evidence="13" type="primary">LOC106472401</name>
</gene>
<name>A0ABM1BTS3_LIMPO</name>
<dbReference type="SUPFAM" id="SSF53448">
    <property type="entry name" value="Nucleotide-diphospho-sugar transferases"/>
    <property type="match status" value="1"/>
</dbReference>
<comment type="pathway">
    <text evidence="10">Protein modification; protein glycosylation.</text>
</comment>
<protein>
    <recommendedName>
        <fullName evidence="10">Polypeptide N-acetylgalactosaminyltransferase</fullName>
        <ecNumber evidence="10">2.4.1.-</ecNumber>
    </recommendedName>
    <alternativeName>
        <fullName evidence="10">Protein-UDP acetylgalactosaminyltransferase</fullName>
    </alternativeName>
</protein>
<comment type="subcellular location">
    <subcellularLocation>
        <location evidence="1 10">Golgi apparatus membrane</location>
        <topology evidence="1 10">Single-pass type II membrane protein</topology>
    </subcellularLocation>
</comment>
<dbReference type="InterPro" id="IPR035992">
    <property type="entry name" value="Ricin_B-like_lectins"/>
</dbReference>
<dbReference type="PROSITE" id="PS50231">
    <property type="entry name" value="RICIN_B_LECTIN"/>
    <property type="match status" value="1"/>
</dbReference>
<keyword evidence="7 10" id="KW-0333">Golgi apparatus</keyword>
<evidence type="ECO:0000256" key="10">
    <source>
        <dbReference type="RuleBase" id="RU361242"/>
    </source>
</evidence>
<evidence type="ECO:0000256" key="2">
    <source>
        <dbReference type="ARBA" id="ARBA00005680"/>
    </source>
</evidence>
<dbReference type="Gene3D" id="2.80.10.50">
    <property type="match status" value="1"/>
</dbReference>
<dbReference type="SUPFAM" id="SSF50370">
    <property type="entry name" value="Ricin B-like lectins"/>
    <property type="match status" value="1"/>
</dbReference>
<keyword evidence="8 10" id="KW-0472">Membrane</keyword>
<keyword evidence="4 10" id="KW-0430">Lectin</keyword>
<dbReference type="RefSeq" id="XP_013788499.1">
    <property type="nucleotide sequence ID" value="XM_013933045.2"/>
</dbReference>
<dbReference type="Gene3D" id="3.90.550.10">
    <property type="entry name" value="Spore Coat Polysaccharide Biosynthesis Protein SpsA, Chain A"/>
    <property type="match status" value="1"/>
</dbReference>
<dbReference type="InterPro" id="IPR000772">
    <property type="entry name" value="Ricin_B_lectin"/>
</dbReference>
<keyword evidence="12" id="KW-1185">Reference proteome</keyword>
<evidence type="ECO:0000256" key="6">
    <source>
        <dbReference type="ARBA" id="ARBA00022989"/>
    </source>
</evidence>
<evidence type="ECO:0000256" key="4">
    <source>
        <dbReference type="ARBA" id="ARBA00022734"/>
    </source>
</evidence>
<keyword evidence="6 10" id="KW-1133">Transmembrane helix</keyword>
<evidence type="ECO:0000256" key="5">
    <source>
        <dbReference type="ARBA" id="ARBA00022968"/>
    </source>
</evidence>
<keyword evidence="9 10" id="KW-1015">Disulfide bond</keyword>
<evidence type="ECO:0000313" key="12">
    <source>
        <dbReference type="Proteomes" id="UP000694941"/>
    </source>
</evidence>